<protein>
    <submittedName>
        <fullName evidence="1">Uncharacterized protein</fullName>
    </submittedName>
</protein>
<organism evidence="1">
    <name type="scientific">Tanacetum cinerariifolium</name>
    <name type="common">Dalmatian daisy</name>
    <name type="synonym">Chrysanthemum cinerariifolium</name>
    <dbReference type="NCBI Taxonomy" id="118510"/>
    <lineage>
        <taxon>Eukaryota</taxon>
        <taxon>Viridiplantae</taxon>
        <taxon>Streptophyta</taxon>
        <taxon>Embryophyta</taxon>
        <taxon>Tracheophyta</taxon>
        <taxon>Spermatophyta</taxon>
        <taxon>Magnoliopsida</taxon>
        <taxon>eudicotyledons</taxon>
        <taxon>Gunneridae</taxon>
        <taxon>Pentapetalae</taxon>
        <taxon>asterids</taxon>
        <taxon>campanulids</taxon>
        <taxon>Asterales</taxon>
        <taxon>Asteraceae</taxon>
        <taxon>Asteroideae</taxon>
        <taxon>Anthemideae</taxon>
        <taxon>Anthemidinae</taxon>
        <taxon>Tanacetum</taxon>
    </lineage>
</organism>
<name>A0A699JTL7_TANCI</name>
<evidence type="ECO:0000313" key="1">
    <source>
        <dbReference type="EMBL" id="GFA56580.1"/>
    </source>
</evidence>
<comment type="caution">
    <text evidence="1">The sequence shown here is derived from an EMBL/GenBank/DDBJ whole genome shotgun (WGS) entry which is preliminary data.</text>
</comment>
<proteinExistence type="predicted"/>
<accession>A0A699JTL7</accession>
<sequence>MALWKSQVEDHTSDWLRVVLISGHAQLALGSLRRIFIESIWKEVDIGLGGVRDKPLRPADMFLYSWEIRLDVCVDLRVIDDAQCKRVKYMVKYAAIRYGFLPLGKLEDGAVVLLKWTQKISAGKEVDIGLGGGCDKPLYPADMLLYSWNEGLDVCMDLTGSSPSTQMGMVDFVPGRTMIDVAHHKWFKYEGKCETSDIVFSFLFFFAWGIGEECGDPTEAYPKVLRCGDITEEDMKVLRGSRHWARAVVYIFSRISFAIARVVVSQIVSRLPSNLL</sequence>
<reference evidence="1" key="1">
    <citation type="journal article" date="2019" name="Sci. Rep.">
        <title>Draft genome of Tanacetum cinerariifolium, the natural source of mosquito coil.</title>
        <authorList>
            <person name="Yamashiro T."/>
            <person name="Shiraishi A."/>
            <person name="Satake H."/>
            <person name="Nakayama K."/>
        </authorList>
    </citation>
    <scope>NUCLEOTIDE SEQUENCE</scope>
</reference>
<dbReference type="AlphaFoldDB" id="A0A699JTL7"/>
<gene>
    <name evidence="1" type="ORF">Tci_628552</name>
</gene>
<dbReference type="PANTHER" id="PTHR48462">
    <property type="entry name" value="PROTEIN, PUTATIVE-RELATED"/>
    <property type="match status" value="1"/>
</dbReference>
<dbReference type="PANTHER" id="PTHR48462:SF1">
    <property type="entry name" value="PROTEIN, PUTATIVE-RELATED"/>
    <property type="match status" value="1"/>
</dbReference>
<dbReference type="EMBL" id="BKCJ010446721">
    <property type="protein sequence ID" value="GFA56580.1"/>
    <property type="molecule type" value="Genomic_DNA"/>
</dbReference>